<evidence type="ECO:0000259" key="28">
    <source>
        <dbReference type="PROSITE" id="PS50963"/>
    </source>
</evidence>
<organism evidence="29 30">
    <name type="scientific">Tachysurus vachellii</name>
    <name type="common">Darkbarbel catfish</name>
    <name type="synonym">Pelteobagrus vachellii</name>
    <dbReference type="NCBI Taxonomy" id="175792"/>
    <lineage>
        <taxon>Eukaryota</taxon>
        <taxon>Metazoa</taxon>
        <taxon>Chordata</taxon>
        <taxon>Craniata</taxon>
        <taxon>Vertebrata</taxon>
        <taxon>Euteleostomi</taxon>
        <taxon>Actinopterygii</taxon>
        <taxon>Neopterygii</taxon>
        <taxon>Teleostei</taxon>
        <taxon>Ostariophysi</taxon>
        <taxon>Siluriformes</taxon>
        <taxon>Bagridae</taxon>
        <taxon>Tachysurus</taxon>
    </lineage>
</organism>
<dbReference type="GO" id="GO:0035692">
    <property type="term" value="C:macrophage migration inhibitory factor receptor complex"/>
    <property type="evidence" value="ECO:0007669"/>
    <property type="project" value="TreeGrafter"/>
</dbReference>
<dbReference type="GO" id="GO:0005576">
    <property type="term" value="C:extracellular region"/>
    <property type="evidence" value="ECO:0007669"/>
    <property type="project" value="UniProtKB-SubCell"/>
</dbReference>
<feature type="compositionally biased region" description="Polar residues" evidence="25">
    <location>
        <begin position="348"/>
        <end position="365"/>
    </location>
</feature>
<evidence type="ECO:0000256" key="24">
    <source>
        <dbReference type="PROSITE-ProRule" id="PRU00323"/>
    </source>
</evidence>
<evidence type="ECO:0000256" key="2">
    <source>
        <dbReference type="ARBA" id="ARBA00004251"/>
    </source>
</evidence>
<proteinExistence type="predicted"/>
<protein>
    <recommendedName>
        <fullName evidence="4">CD44 antigen</fullName>
    </recommendedName>
    <alternativeName>
        <fullName evidence="22">GP90 lymphocyte homing/adhesion receptor</fullName>
    </alternativeName>
    <alternativeName>
        <fullName evidence="21">HUTCH-I</fullName>
    </alternativeName>
    <alternativeName>
        <fullName evidence="23">Hermes antigen</fullName>
    </alternativeName>
    <alternativeName>
        <fullName evidence="20">Hyaluronate receptor</fullName>
    </alternativeName>
    <alternativeName>
        <fullName evidence="18">Phagocytic glycoprotein 1</fullName>
    </alternativeName>
    <alternativeName>
        <fullName evidence="19">Phagocytic glycoprotein I</fullName>
    </alternativeName>
</protein>
<dbReference type="GO" id="GO:0016323">
    <property type="term" value="C:basolateral plasma membrane"/>
    <property type="evidence" value="ECO:0007669"/>
    <property type="project" value="TreeGrafter"/>
</dbReference>
<keyword evidence="14 24" id="KW-1015">Disulfide bond</keyword>
<comment type="subcellular location">
    <subcellularLocation>
        <location evidence="2">Cell membrane</location>
        <topology evidence="2">Single-pass type I membrane protein</topology>
    </subcellularLocation>
    <subcellularLocation>
        <location evidence="1">Cell projection</location>
        <location evidence="1">Microvillus</location>
    </subcellularLocation>
    <subcellularLocation>
        <location evidence="3">Secreted</location>
    </subcellularLocation>
</comment>
<keyword evidence="17" id="KW-0966">Cell projection</keyword>
<evidence type="ECO:0000256" key="14">
    <source>
        <dbReference type="ARBA" id="ARBA00023157"/>
    </source>
</evidence>
<dbReference type="GO" id="GO:0009986">
    <property type="term" value="C:cell surface"/>
    <property type="evidence" value="ECO:0007669"/>
    <property type="project" value="UniProtKB-ARBA"/>
</dbReference>
<keyword evidence="16" id="KW-0325">Glycoprotein</keyword>
<keyword evidence="5" id="KW-1003">Cell membrane</keyword>
<evidence type="ECO:0000256" key="13">
    <source>
        <dbReference type="ARBA" id="ARBA00023136"/>
    </source>
</evidence>
<dbReference type="PRINTS" id="PR00658">
    <property type="entry name" value="CD44"/>
</dbReference>
<evidence type="ECO:0000256" key="23">
    <source>
        <dbReference type="ARBA" id="ARBA00032917"/>
    </source>
</evidence>
<dbReference type="PROSITE" id="PS01241">
    <property type="entry name" value="LINK_1"/>
    <property type="match status" value="1"/>
</dbReference>
<evidence type="ECO:0000256" key="25">
    <source>
        <dbReference type="SAM" id="MobiDB-lite"/>
    </source>
</evidence>
<evidence type="ECO:0000256" key="7">
    <source>
        <dbReference type="ARBA" id="ARBA00022553"/>
    </source>
</evidence>
<dbReference type="PANTHER" id="PTHR10225">
    <property type="entry name" value="HYALURONAN RECEPTOR"/>
    <property type="match status" value="1"/>
</dbReference>
<evidence type="ECO:0000256" key="19">
    <source>
        <dbReference type="ARBA" id="ARBA00029928"/>
    </source>
</evidence>
<evidence type="ECO:0000256" key="11">
    <source>
        <dbReference type="ARBA" id="ARBA00022974"/>
    </source>
</evidence>
<dbReference type="SUPFAM" id="SSF56436">
    <property type="entry name" value="C-type lectin-like"/>
    <property type="match status" value="1"/>
</dbReference>
<dbReference type="PANTHER" id="PTHR10225:SF6">
    <property type="entry name" value="CD44 ANTIGEN"/>
    <property type="match status" value="1"/>
</dbReference>
<dbReference type="PRINTS" id="PR01265">
    <property type="entry name" value="LINKMODULE"/>
</dbReference>
<dbReference type="GO" id="GO:0006954">
    <property type="term" value="P:inflammatory response"/>
    <property type="evidence" value="ECO:0007669"/>
    <property type="project" value="TreeGrafter"/>
</dbReference>
<dbReference type="GO" id="GO:0042981">
    <property type="term" value="P:regulation of apoptotic process"/>
    <property type="evidence" value="ECO:0007669"/>
    <property type="project" value="UniProtKB-ARBA"/>
</dbReference>
<evidence type="ECO:0000256" key="9">
    <source>
        <dbReference type="ARBA" id="ARBA00022729"/>
    </source>
</evidence>
<feature type="compositionally biased region" description="Basic and acidic residues" evidence="25">
    <location>
        <begin position="287"/>
        <end position="302"/>
    </location>
</feature>
<evidence type="ECO:0000256" key="21">
    <source>
        <dbReference type="ARBA" id="ARBA00031823"/>
    </source>
</evidence>
<evidence type="ECO:0000256" key="3">
    <source>
        <dbReference type="ARBA" id="ARBA00004613"/>
    </source>
</evidence>
<dbReference type="GO" id="GO:0070374">
    <property type="term" value="P:positive regulation of ERK1 and ERK2 cascade"/>
    <property type="evidence" value="ECO:0007669"/>
    <property type="project" value="TreeGrafter"/>
</dbReference>
<dbReference type="AlphaFoldDB" id="A0AA88MCF2"/>
<feature type="compositionally biased region" description="Polar residues" evidence="25">
    <location>
        <begin position="147"/>
        <end position="164"/>
    </location>
</feature>
<dbReference type="EMBL" id="JAVHJS010000015">
    <property type="protein sequence ID" value="KAK2834397.1"/>
    <property type="molecule type" value="Genomic_DNA"/>
</dbReference>
<feature type="region of interest" description="Disordered" evidence="25">
    <location>
        <begin position="348"/>
        <end position="369"/>
    </location>
</feature>
<evidence type="ECO:0000256" key="4">
    <source>
        <dbReference type="ARBA" id="ARBA00020474"/>
    </source>
</evidence>
<evidence type="ECO:0000256" key="5">
    <source>
        <dbReference type="ARBA" id="ARBA00022475"/>
    </source>
</evidence>
<dbReference type="PROSITE" id="PS50963">
    <property type="entry name" value="LINK_2"/>
    <property type="match status" value="1"/>
</dbReference>
<dbReference type="GO" id="GO:0005902">
    <property type="term" value="C:microvillus"/>
    <property type="evidence" value="ECO:0007669"/>
    <property type="project" value="UniProtKB-SubCell"/>
</dbReference>
<feature type="region of interest" description="Disordered" evidence="25">
    <location>
        <begin position="386"/>
        <end position="405"/>
    </location>
</feature>
<feature type="domain" description="Link" evidence="28">
    <location>
        <begin position="33"/>
        <end position="122"/>
    </location>
</feature>
<feature type="transmembrane region" description="Helical" evidence="26">
    <location>
        <begin position="310"/>
        <end position="331"/>
    </location>
</feature>
<dbReference type="InterPro" id="IPR016187">
    <property type="entry name" value="CTDL_fold"/>
</dbReference>
<evidence type="ECO:0000256" key="12">
    <source>
        <dbReference type="ARBA" id="ARBA00022989"/>
    </source>
</evidence>
<dbReference type="SMART" id="SM00445">
    <property type="entry name" value="LINK"/>
    <property type="match status" value="1"/>
</dbReference>
<evidence type="ECO:0000256" key="20">
    <source>
        <dbReference type="ARBA" id="ARBA00031179"/>
    </source>
</evidence>
<evidence type="ECO:0000313" key="29">
    <source>
        <dbReference type="EMBL" id="KAK2834397.1"/>
    </source>
</evidence>
<dbReference type="InterPro" id="IPR001231">
    <property type="entry name" value="CD44_antigen"/>
</dbReference>
<dbReference type="InterPro" id="IPR016186">
    <property type="entry name" value="C-type_lectin-like/link_sf"/>
</dbReference>
<evidence type="ECO:0000313" key="30">
    <source>
        <dbReference type="Proteomes" id="UP001187315"/>
    </source>
</evidence>
<dbReference type="GO" id="GO:0005540">
    <property type="term" value="F:hyaluronic acid binding"/>
    <property type="evidence" value="ECO:0007669"/>
    <property type="project" value="InterPro"/>
</dbReference>
<keyword evidence="30" id="KW-1185">Reference proteome</keyword>
<dbReference type="GO" id="GO:0004896">
    <property type="term" value="F:cytokine receptor activity"/>
    <property type="evidence" value="ECO:0007669"/>
    <property type="project" value="TreeGrafter"/>
</dbReference>
<reference evidence="29" key="1">
    <citation type="submission" date="2023-08" db="EMBL/GenBank/DDBJ databases">
        <title>Pelteobagrus vachellii genome.</title>
        <authorList>
            <person name="Liu H."/>
        </authorList>
    </citation>
    <scope>NUCLEOTIDE SEQUENCE</scope>
    <source>
        <strain evidence="29">PRFRI_2022a</strain>
        <tissue evidence="29">Muscle</tissue>
    </source>
</reference>
<dbReference type="InterPro" id="IPR043210">
    <property type="entry name" value="CD44_antigen-like"/>
</dbReference>
<comment type="caution">
    <text evidence="29">The sequence shown here is derived from an EMBL/GenBank/DDBJ whole genome shotgun (WGS) entry which is preliminary data.</text>
</comment>
<feature type="disulfide bond" evidence="24">
    <location>
        <begin position="78"/>
        <end position="99"/>
    </location>
</feature>
<dbReference type="FunFam" id="3.10.100.10:FF:000004">
    <property type="entry name" value="CD44 antigen isoform X2"/>
    <property type="match status" value="1"/>
</dbReference>
<evidence type="ECO:0000256" key="15">
    <source>
        <dbReference type="ARBA" id="ARBA00023170"/>
    </source>
</evidence>
<keyword evidence="6" id="KW-0964">Secreted</keyword>
<keyword evidence="12 26" id="KW-1133">Transmembrane helix</keyword>
<dbReference type="Proteomes" id="UP001187315">
    <property type="component" value="Unassembled WGS sequence"/>
</dbReference>
<feature type="signal peptide" evidence="27">
    <location>
        <begin position="1"/>
        <end position="18"/>
    </location>
</feature>
<evidence type="ECO:0000256" key="22">
    <source>
        <dbReference type="ARBA" id="ARBA00032514"/>
    </source>
</evidence>
<feature type="region of interest" description="Disordered" evidence="25">
    <location>
        <begin position="140"/>
        <end position="172"/>
    </location>
</feature>
<dbReference type="Gene3D" id="3.10.100.10">
    <property type="entry name" value="Mannose-Binding Protein A, subunit A"/>
    <property type="match status" value="1"/>
</dbReference>
<sequence>MWFLLLGLISGLLASSWGSTEKEVKLRSCSYVGVFHIQGKDRYTLTFDNAKETCEALGTTLASLEQVTAAHDKGLESCRYGWISNGNVTIPRHVPNPQCANNQMGVISLVPTDNGYDAYCYDQTDQSDKNCTLEIKYLESDPESVTEDSVTQDMDNTNLTTDFPTTEAPETVDTTSDIITVTDTPPALEETNQNPNSSHEDDNVLDEVLNQTTQFPLMTPEPEQQDKISDETTTAITSLDSGGSGMGDATLSTTTETTSEEIYAYFTKSIPASTEDEPEKPVSVNEGGRKAPDMAETPEEKASTNSNKDWLVVLLVVVAIAAIILVCVLVVTRNRWCGKRKTLMITSKSSSEGNGTAASVASPQAQEREQEMVTLMNKEKIQENGNTEEFTVITLEESPEKNEQA</sequence>
<dbReference type="GO" id="GO:0009653">
    <property type="term" value="P:anatomical structure morphogenesis"/>
    <property type="evidence" value="ECO:0007669"/>
    <property type="project" value="UniProtKB-ARBA"/>
</dbReference>
<evidence type="ECO:0000256" key="1">
    <source>
        <dbReference type="ARBA" id="ARBA00004105"/>
    </source>
</evidence>
<feature type="region of interest" description="Disordered" evidence="25">
    <location>
        <begin position="270"/>
        <end position="302"/>
    </location>
</feature>
<comment type="caution">
    <text evidence="24">Lacks conserved residue(s) required for the propagation of feature annotation.</text>
</comment>
<evidence type="ECO:0000256" key="16">
    <source>
        <dbReference type="ARBA" id="ARBA00023180"/>
    </source>
</evidence>
<evidence type="ECO:0000256" key="17">
    <source>
        <dbReference type="ARBA" id="ARBA00023273"/>
    </source>
</evidence>
<evidence type="ECO:0000256" key="6">
    <source>
        <dbReference type="ARBA" id="ARBA00022525"/>
    </source>
</evidence>
<dbReference type="GO" id="GO:0007155">
    <property type="term" value="P:cell adhesion"/>
    <property type="evidence" value="ECO:0007669"/>
    <property type="project" value="UniProtKB-KW"/>
</dbReference>
<dbReference type="InterPro" id="IPR000538">
    <property type="entry name" value="Link_dom"/>
</dbReference>
<evidence type="ECO:0000256" key="18">
    <source>
        <dbReference type="ARBA" id="ARBA00029917"/>
    </source>
</evidence>
<dbReference type="Pfam" id="PF00193">
    <property type="entry name" value="Xlink"/>
    <property type="match status" value="1"/>
</dbReference>
<keyword evidence="10" id="KW-0130">Cell adhesion</keyword>
<keyword evidence="9 27" id="KW-0732">Signal</keyword>
<keyword evidence="7" id="KW-0597">Phosphoprotein</keyword>
<accession>A0AA88MCF2</accession>
<keyword evidence="15" id="KW-0675">Receptor</keyword>
<keyword evidence="11" id="KW-0654">Proteoglycan</keyword>
<evidence type="ECO:0000256" key="10">
    <source>
        <dbReference type="ARBA" id="ARBA00022889"/>
    </source>
</evidence>
<dbReference type="GO" id="GO:0048731">
    <property type="term" value="P:system development"/>
    <property type="evidence" value="ECO:0007669"/>
    <property type="project" value="UniProtKB-ARBA"/>
</dbReference>
<keyword evidence="13 26" id="KW-0472">Membrane</keyword>
<feature type="chain" id="PRO_5041696516" description="CD44 antigen" evidence="27">
    <location>
        <begin position="19"/>
        <end position="405"/>
    </location>
</feature>
<keyword evidence="8 26" id="KW-0812">Transmembrane</keyword>
<evidence type="ECO:0000256" key="27">
    <source>
        <dbReference type="SAM" id="SignalP"/>
    </source>
</evidence>
<name>A0AA88MCF2_TACVA</name>
<gene>
    <name evidence="29" type="ORF">Q7C36_015098</name>
</gene>
<evidence type="ECO:0000256" key="26">
    <source>
        <dbReference type="SAM" id="Phobius"/>
    </source>
</evidence>
<evidence type="ECO:0000256" key="8">
    <source>
        <dbReference type="ARBA" id="ARBA00022692"/>
    </source>
</evidence>